<dbReference type="EMBL" id="JARBHB010000003">
    <property type="protein sequence ID" value="KAJ8891366.1"/>
    <property type="molecule type" value="Genomic_DNA"/>
</dbReference>
<dbReference type="PANTHER" id="PTHR31339:SF9">
    <property type="entry name" value="PLASMIN AND FIBRONECTIN-BINDING PROTEIN A"/>
    <property type="match status" value="1"/>
</dbReference>
<comment type="similarity">
    <text evidence="1 4">Belongs to the glycosyl hydrolase 28 family.</text>
</comment>
<dbReference type="Proteomes" id="UP001159363">
    <property type="component" value="Chromosome 3"/>
</dbReference>
<protein>
    <recommendedName>
        <fullName evidence="7">Glycoside hydrolase family 28</fullName>
    </recommendedName>
</protein>
<comment type="caution">
    <text evidence="5">The sequence shown here is derived from an EMBL/GenBank/DDBJ whole genome shotgun (WGS) entry which is preliminary data.</text>
</comment>
<dbReference type="InterPro" id="IPR011050">
    <property type="entry name" value="Pectin_lyase_fold/virulence"/>
</dbReference>
<evidence type="ECO:0008006" key="7">
    <source>
        <dbReference type="Google" id="ProtNLM"/>
    </source>
</evidence>
<keyword evidence="3 4" id="KW-0326">Glycosidase</keyword>
<gene>
    <name evidence="5" type="ORF">PR048_010882</name>
</gene>
<reference evidence="5 6" key="1">
    <citation type="submission" date="2023-02" db="EMBL/GenBank/DDBJ databases">
        <title>LHISI_Scaffold_Assembly.</title>
        <authorList>
            <person name="Stuart O.P."/>
            <person name="Cleave R."/>
            <person name="Magrath M.J.L."/>
            <person name="Mikheyev A.S."/>
        </authorList>
    </citation>
    <scope>NUCLEOTIDE SEQUENCE [LARGE SCALE GENOMIC DNA]</scope>
    <source>
        <strain evidence="5">Daus_M_001</strain>
        <tissue evidence="5">Leg muscle</tissue>
    </source>
</reference>
<dbReference type="Pfam" id="PF00295">
    <property type="entry name" value="Glyco_hydro_28"/>
    <property type="match status" value="1"/>
</dbReference>
<evidence type="ECO:0000313" key="6">
    <source>
        <dbReference type="Proteomes" id="UP001159363"/>
    </source>
</evidence>
<dbReference type="InterPro" id="IPR000743">
    <property type="entry name" value="Glyco_hydro_28"/>
</dbReference>
<evidence type="ECO:0000313" key="5">
    <source>
        <dbReference type="EMBL" id="KAJ8891366.1"/>
    </source>
</evidence>
<evidence type="ECO:0000256" key="3">
    <source>
        <dbReference type="ARBA" id="ARBA00023295"/>
    </source>
</evidence>
<dbReference type="SUPFAM" id="SSF51126">
    <property type="entry name" value="Pectin lyase-like"/>
    <property type="match status" value="1"/>
</dbReference>
<keyword evidence="6" id="KW-1185">Reference proteome</keyword>
<sequence>MATLHVGDAKDLRQVSEPKIIASCESLKGNGGDKTAALQKALNSCAKDRVVHLASGTFVSGPLTIPSGVGLWIDSGVVLKASTNAKLFENGKNICGTLNSEAQVNKSNENCPSLIEITNSRDITLYQITLKNSPGLHVGIRYTNGTTIWGVTINTPSNARSTDGIDPSGAQNFTIAHSSISHGDDNITIKGGNTAIRHMSIVSSHFGSGHGM</sequence>
<evidence type="ECO:0000256" key="4">
    <source>
        <dbReference type="RuleBase" id="RU361169"/>
    </source>
</evidence>
<accession>A0ABQ9I4T0</accession>
<dbReference type="PANTHER" id="PTHR31339">
    <property type="entry name" value="PECTIN LYASE-RELATED"/>
    <property type="match status" value="1"/>
</dbReference>
<evidence type="ECO:0000256" key="2">
    <source>
        <dbReference type="ARBA" id="ARBA00022801"/>
    </source>
</evidence>
<dbReference type="InterPro" id="IPR012334">
    <property type="entry name" value="Pectin_lyas_fold"/>
</dbReference>
<proteinExistence type="inferred from homology"/>
<keyword evidence="2 4" id="KW-0378">Hydrolase</keyword>
<dbReference type="Gene3D" id="2.160.20.10">
    <property type="entry name" value="Single-stranded right-handed beta-helix, Pectin lyase-like"/>
    <property type="match status" value="1"/>
</dbReference>
<organism evidence="5 6">
    <name type="scientific">Dryococelus australis</name>
    <dbReference type="NCBI Taxonomy" id="614101"/>
    <lineage>
        <taxon>Eukaryota</taxon>
        <taxon>Metazoa</taxon>
        <taxon>Ecdysozoa</taxon>
        <taxon>Arthropoda</taxon>
        <taxon>Hexapoda</taxon>
        <taxon>Insecta</taxon>
        <taxon>Pterygota</taxon>
        <taxon>Neoptera</taxon>
        <taxon>Polyneoptera</taxon>
        <taxon>Phasmatodea</taxon>
        <taxon>Verophasmatodea</taxon>
        <taxon>Anareolatae</taxon>
        <taxon>Phasmatidae</taxon>
        <taxon>Eurycanthinae</taxon>
        <taxon>Dryococelus</taxon>
    </lineage>
</organism>
<dbReference type="InterPro" id="IPR051801">
    <property type="entry name" value="GH28_Enzymes"/>
</dbReference>
<evidence type="ECO:0000256" key="1">
    <source>
        <dbReference type="ARBA" id="ARBA00008834"/>
    </source>
</evidence>
<name>A0ABQ9I4T0_9NEOP</name>